<evidence type="ECO:0000313" key="1">
    <source>
        <dbReference type="EnsemblPlants" id="MELO3C035745.2.1"/>
    </source>
</evidence>
<accession>A0A9I9EN13</accession>
<proteinExistence type="predicted"/>
<organism evidence="1">
    <name type="scientific">Cucumis melo</name>
    <name type="common">Muskmelon</name>
    <dbReference type="NCBI Taxonomy" id="3656"/>
    <lineage>
        <taxon>Eukaryota</taxon>
        <taxon>Viridiplantae</taxon>
        <taxon>Streptophyta</taxon>
        <taxon>Embryophyta</taxon>
        <taxon>Tracheophyta</taxon>
        <taxon>Spermatophyta</taxon>
        <taxon>Magnoliopsida</taxon>
        <taxon>eudicotyledons</taxon>
        <taxon>Gunneridae</taxon>
        <taxon>Pentapetalae</taxon>
        <taxon>rosids</taxon>
        <taxon>fabids</taxon>
        <taxon>Cucurbitales</taxon>
        <taxon>Cucurbitaceae</taxon>
        <taxon>Benincaseae</taxon>
        <taxon>Cucumis</taxon>
    </lineage>
</organism>
<dbReference type="EnsemblPlants" id="MELO3C035745.2.1">
    <property type="protein sequence ID" value="MELO3C035745.2.1"/>
    <property type="gene ID" value="MELO3C035745.2"/>
</dbReference>
<protein>
    <submittedName>
        <fullName evidence="1">Uncharacterized protein</fullName>
    </submittedName>
</protein>
<sequence>MKTSILCSACISTVVLGTQMGKAEKLVLNLGNGRGQIMFFWLIVLLNSAEQNHVLWIQQTFQTIQPVLGCKFKASFQVMRRRSYLDAKDEVLAACRSMKSNF</sequence>
<name>A0A9I9EN13_CUCME</name>
<dbReference type="Gramene" id="MELO3C035745.2.1">
    <property type="protein sequence ID" value="MELO3C035745.2.1"/>
    <property type="gene ID" value="MELO3C035745.2"/>
</dbReference>
<dbReference type="AlphaFoldDB" id="A0A9I9EN13"/>
<reference evidence="1" key="1">
    <citation type="submission" date="2023-03" db="UniProtKB">
        <authorList>
            <consortium name="EnsemblPlants"/>
        </authorList>
    </citation>
    <scope>IDENTIFICATION</scope>
</reference>